<dbReference type="InterPro" id="IPR036318">
    <property type="entry name" value="FAD-bd_PCMH-like_sf"/>
</dbReference>
<accession>A0ABX0UUY7</accession>
<dbReference type="InterPro" id="IPR016164">
    <property type="entry name" value="FAD-linked_Oxase-like_C"/>
</dbReference>
<dbReference type="PROSITE" id="PS51387">
    <property type="entry name" value="FAD_PCMH"/>
    <property type="match status" value="1"/>
</dbReference>
<name>A0ABX0UUY7_9HYPH</name>
<proteinExistence type="predicted"/>
<evidence type="ECO:0000256" key="2">
    <source>
        <dbReference type="ARBA" id="ARBA00022827"/>
    </source>
</evidence>
<keyword evidence="2" id="KW-0274">FAD</keyword>
<reference evidence="4 5" key="1">
    <citation type="submission" date="2020-03" db="EMBL/GenBank/DDBJ databases">
        <title>Genomic Encyclopedia of Type Strains, Phase IV (KMG-IV): sequencing the most valuable type-strain genomes for metagenomic binning, comparative biology and taxonomic classification.</title>
        <authorList>
            <person name="Goeker M."/>
        </authorList>
    </citation>
    <scope>NUCLEOTIDE SEQUENCE [LARGE SCALE GENOMIC DNA]</scope>
    <source>
        <strain evidence="4 5">DSM 103870</strain>
    </source>
</reference>
<evidence type="ECO:0000313" key="5">
    <source>
        <dbReference type="Proteomes" id="UP001429580"/>
    </source>
</evidence>
<sequence>MTVYAPASEAEAADVIRQAQAAHSPLALAGSGTKAGIGRPGNAGHCLTSLGLQGITLYEPSEMVIAARAGTRLVDVARVLAARGQRLTFEPPEPALLMGTDGEQTIGGIVAANWSGPRRIMAGACRDSLIGVRFVNGRGEIVKSGGRVMKNVTGLDFVKLLAGSWGTLGFLTEVTFKVLPVPEAEITLALAGLDDRRGVAALCDAMGSPYGVSGAAHLPEGWHDGGQPQPALTLLRLEGSAFSVRHRVAALGERLAPFGGHSLLEGDDSRLVWSRVRDAAPVAEPRERAVWRISAAPARGPDIVAAVKAQREAIHFYDWSGGLVWLSTPAGEDAGEKAVRAAVAQHGGHATLMRAPVEVRAAVSVFQPQPEPLARLSRELKRAFDPEGVLEPGRMTAGV</sequence>
<dbReference type="InterPro" id="IPR006094">
    <property type="entry name" value="Oxid_FAD_bind_N"/>
</dbReference>
<dbReference type="Proteomes" id="UP001429580">
    <property type="component" value="Unassembled WGS sequence"/>
</dbReference>
<dbReference type="NCBIfam" id="NF008439">
    <property type="entry name" value="PRK11282.1"/>
    <property type="match status" value="1"/>
</dbReference>
<dbReference type="InterPro" id="IPR016169">
    <property type="entry name" value="FAD-bd_PCMH_sub2"/>
</dbReference>
<organism evidence="4 5">
    <name type="scientific">Pseudochelatococcus lubricantis</name>
    <dbReference type="NCBI Taxonomy" id="1538102"/>
    <lineage>
        <taxon>Bacteria</taxon>
        <taxon>Pseudomonadati</taxon>
        <taxon>Pseudomonadota</taxon>
        <taxon>Alphaproteobacteria</taxon>
        <taxon>Hyphomicrobiales</taxon>
        <taxon>Chelatococcaceae</taxon>
        <taxon>Pseudochelatococcus</taxon>
    </lineage>
</organism>
<dbReference type="EMBL" id="JAASQI010000001">
    <property type="protein sequence ID" value="NIJ56777.1"/>
    <property type="molecule type" value="Genomic_DNA"/>
</dbReference>
<keyword evidence="1" id="KW-0285">Flavoprotein</keyword>
<dbReference type="SUPFAM" id="SSF56176">
    <property type="entry name" value="FAD-binding/transporter-associated domain-like"/>
    <property type="match status" value="1"/>
</dbReference>
<dbReference type="PANTHER" id="PTHR11748">
    <property type="entry name" value="D-LACTATE DEHYDROGENASE"/>
    <property type="match status" value="1"/>
</dbReference>
<gene>
    <name evidence="4" type="ORF">FHS82_000590</name>
</gene>
<feature type="domain" description="FAD-binding PCMH-type" evidence="3">
    <location>
        <begin position="1"/>
        <end position="181"/>
    </location>
</feature>
<dbReference type="RefSeq" id="WP_166948523.1">
    <property type="nucleotide sequence ID" value="NZ_JAASQI010000001.1"/>
</dbReference>
<dbReference type="PANTHER" id="PTHR11748:SF103">
    <property type="entry name" value="GLYCOLATE OXIDASE SUBUNIT GLCE"/>
    <property type="match status" value="1"/>
</dbReference>
<evidence type="ECO:0000259" key="3">
    <source>
        <dbReference type="PROSITE" id="PS51387"/>
    </source>
</evidence>
<comment type="caution">
    <text evidence="4">The sequence shown here is derived from an EMBL/GenBank/DDBJ whole genome shotgun (WGS) entry which is preliminary data.</text>
</comment>
<dbReference type="Pfam" id="PF01565">
    <property type="entry name" value="FAD_binding_4"/>
    <property type="match status" value="1"/>
</dbReference>
<protein>
    <submittedName>
        <fullName evidence="4">Glycolate oxidase FAD binding subunit</fullName>
    </submittedName>
</protein>
<evidence type="ECO:0000256" key="1">
    <source>
        <dbReference type="ARBA" id="ARBA00022630"/>
    </source>
</evidence>
<keyword evidence="5" id="KW-1185">Reference proteome</keyword>
<dbReference type="InterPro" id="IPR016166">
    <property type="entry name" value="FAD-bd_PCMH"/>
</dbReference>
<dbReference type="SUPFAM" id="SSF55103">
    <property type="entry name" value="FAD-linked oxidases, C-terminal domain"/>
    <property type="match status" value="1"/>
</dbReference>
<dbReference type="Gene3D" id="3.30.465.10">
    <property type="match status" value="1"/>
</dbReference>
<evidence type="ECO:0000313" key="4">
    <source>
        <dbReference type="EMBL" id="NIJ56777.1"/>
    </source>
</evidence>